<organism evidence="2 5">
    <name type="scientific">Pyrobaculum aerophilum</name>
    <dbReference type="NCBI Taxonomy" id="13773"/>
    <lineage>
        <taxon>Archaea</taxon>
        <taxon>Thermoproteota</taxon>
        <taxon>Thermoprotei</taxon>
        <taxon>Thermoproteales</taxon>
        <taxon>Thermoproteaceae</taxon>
        <taxon>Pyrobaculum</taxon>
    </lineage>
</organism>
<dbReference type="Proteomes" id="UP000256877">
    <property type="component" value="Unassembled WGS sequence"/>
</dbReference>
<dbReference type="EMBL" id="NMUF01000022">
    <property type="protein sequence ID" value="RFA97772.1"/>
    <property type="molecule type" value="Genomic_DNA"/>
</dbReference>
<name>A0A371QXK8_9CREN</name>
<keyword evidence="1" id="KW-0812">Transmembrane</keyword>
<protein>
    <submittedName>
        <fullName evidence="2">Uncharacterized protein</fullName>
    </submittedName>
</protein>
<keyword evidence="1" id="KW-1133">Transmembrane helix</keyword>
<keyword evidence="1" id="KW-0472">Membrane</keyword>
<dbReference type="EMBL" id="NMUE01000024">
    <property type="protein sequence ID" value="RFA95254.1"/>
    <property type="molecule type" value="Genomic_DNA"/>
</dbReference>
<reference evidence="4 5" key="1">
    <citation type="submission" date="2017-07" db="EMBL/GenBank/DDBJ databases">
        <title>Draft genome sequence of aerobic hyperthermophilic archaea, Pyrobaculum aerophilum YKB31 and YKB32.</title>
        <authorList>
            <person name="Mochizuki T."/>
            <person name="Berliner A.J."/>
            <person name="Yoshida-Takashima Y."/>
            <person name="Takaki Y."/>
            <person name="Nunoura T."/>
            <person name="Takai K."/>
        </authorList>
    </citation>
    <scope>NUCLEOTIDE SEQUENCE [LARGE SCALE GENOMIC DNA]</scope>
    <source>
        <strain evidence="2 5">YKB31</strain>
        <strain evidence="3 4">YKB32</strain>
    </source>
</reference>
<dbReference type="AlphaFoldDB" id="A0A371QXK8"/>
<feature type="transmembrane region" description="Helical" evidence="1">
    <location>
        <begin position="6"/>
        <end position="22"/>
    </location>
</feature>
<comment type="caution">
    <text evidence="2">The sequence shown here is derived from an EMBL/GenBank/DDBJ whole genome shotgun (WGS) entry which is preliminary data.</text>
</comment>
<gene>
    <name evidence="2" type="ORF">CGL51_07935</name>
    <name evidence="3" type="ORF">CGL52_08485</name>
</gene>
<dbReference type="RefSeq" id="WP_116421332.1">
    <property type="nucleotide sequence ID" value="NZ_NMUE01000024.1"/>
</dbReference>
<evidence type="ECO:0000313" key="3">
    <source>
        <dbReference type="EMBL" id="RFA97772.1"/>
    </source>
</evidence>
<evidence type="ECO:0000313" key="5">
    <source>
        <dbReference type="Proteomes" id="UP000257123"/>
    </source>
</evidence>
<dbReference type="Proteomes" id="UP000257123">
    <property type="component" value="Unassembled WGS sequence"/>
</dbReference>
<evidence type="ECO:0000256" key="1">
    <source>
        <dbReference type="SAM" id="Phobius"/>
    </source>
</evidence>
<evidence type="ECO:0000313" key="2">
    <source>
        <dbReference type="EMBL" id="RFA95254.1"/>
    </source>
</evidence>
<proteinExistence type="predicted"/>
<evidence type="ECO:0000313" key="4">
    <source>
        <dbReference type="Proteomes" id="UP000256877"/>
    </source>
</evidence>
<accession>A0A371QXK8</accession>
<sequence>MRLELALIPVIFGMAVAVLIAVKPLEVNKPDLSALFLYWPEAYKYAERGDALFIRGVVPFVACASSGIVEAPPGLAYKALGLTCRFRP</sequence>
<dbReference type="OrthoDB" id="27879at2157"/>